<dbReference type="GO" id="GO:0003924">
    <property type="term" value="F:GTPase activity"/>
    <property type="evidence" value="ECO:0007669"/>
    <property type="project" value="InterPro"/>
</dbReference>
<dbReference type="GeneID" id="89980589"/>
<dbReference type="PANTHER" id="PTHR24070">
    <property type="entry name" value="RAS, DI-RAS, AND RHEB FAMILY MEMBERS OF SMALL GTPASE SUPERFAMILY"/>
    <property type="match status" value="1"/>
</dbReference>
<dbReference type="PROSITE" id="PS51421">
    <property type="entry name" value="RAS"/>
    <property type="match status" value="1"/>
</dbReference>
<evidence type="ECO:0000256" key="2">
    <source>
        <dbReference type="ARBA" id="ARBA00023134"/>
    </source>
</evidence>
<dbReference type="Gene3D" id="3.40.50.300">
    <property type="entry name" value="P-loop containing nucleotide triphosphate hydrolases"/>
    <property type="match status" value="1"/>
</dbReference>
<dbReference type="Pfam" id="PF00071">
    <property type="entry name" value="Ras"/>
    <property type="match status" value="1"/>
</dbReference>
<proteinExistence type="predicted"/>
<evidence type="ECO:0000256" key="1">
    <source>
        <dbReference type="ARBA" id="ARBA00022741"/>
    </source>
</evidence>
<dbReference type="InterPro" id="IPR027417">
    <property type="entry name" value="P-loop_NTPase"/>
</dbReference>
<keyword evidence="4" id="KW-1185">Reference proteome</keyword>
<dbReference type="SUPFAM" id="SSF52540">
    <property type="entry name" value="P-loop containing nucleoside triphosphate hydrolases"/>
    <property type="match status" value="1"/>
</dbReference>
<organism evidence="3 4">
    <name type="scientific">Exophiala bonariae</name>
    <dbReference type="NCBI Taxonomy" id="1690606"/>
    <lineage>
        <taxon>Eukaryota</taxon>
        <taxon>Fungi</taxon>
        <taxon>Dikarya</taxon>
        <taxon>Ascomycota</taxon>
        <taxon>Pezizomycotina</taxon>
        <taxon>Eurotiomycetes</taxon>
        <taxon>Chaetothyriomycetidae</taxon>
        <taxon>Chaetothyriales</taxon>
        <taxon>Herpotrichiellaceae</taxon>
        <taxon>Exophiala</taxon>
    </lineage>
</organism>
<name>A0AAV9MR83_9EURO</name>
<dbReference type="EMBL" id="JAVRRD010000079">
    <property type="protein sequence ID" value="KAK5042852.1"/>
    <property type="molecule type" value="Genomic_DNA"/>
</dbReference>
<evidence type="ECO:0000313" key="3">
    <source>
        <dbReference type="EMBL" id="KAK5042852.1"/>
    </source>
</evidence>
<protein>
    <submittedName>
        <fullName evidence="3">Uncharacterized protein</fullName>
    </submittedName>
</protein>
<dbReference type="SMART" id="SM00174">
    <property type="entry name" value="RHO"/>
    <property type="match status" value="1"/>
</dbReference>
<dbReference type="SMART" id="SM00173">
    <property type="entry name" value="RAS"/>
    <property type="match status" value="1"/>
</dbReference>
<comment type="caution">
    <text evidence="3">The sequence shown here is derived from an EMBL/GenBank/DDBJ whole genome shotgun (WGS) entry which is preliminary data.</text>
</comment>
<reference evidence="3 4" key="1">
    <citation type="submission" date="2023-08" db="EMBL/GenBank/DDBJ databases">
        <title>Black Yeasts Isolated from many extreme environments.</title>
        <authorList>
            <person name="Coleine C."/>
            <person name="Stajich J.E."/>
            <person name="Selbmann L."/>
        </authorList>
    </citation>
    <scope>NUCLEOTIDE SEQUENCE [LARGE SCALE GENOMIC DNA]</scope>
    <source>
        <strain evidence="3 4">CCFEE 5792</strain>
    </source>
</reference>
<accession>A0AAV9MR83</accession>
<keyword evidence="2" id="KW-0342">GTP-binding</keyword>
<dbReference type="InterPro" id="IPR001806">
    <property type="entry name" value="Small_GTPase"/>
</dbReference>
<keyword evidence="1" id="KW-0547">Nucleotide-binding</keyword>
<dbReference type="Proteomes" id="UP001358417">
    <property type="component" value="Unassembled WGS sequence"/>
</dbReference>
<dbReference type="GO" id="GO:0016020">
    <property type="term" value="C:membrane"/>
    <property type="evidence" value="ECO:0007669"/>
    <property type="project" value="InterPro"/>
</dbReference>
<sequence>MSCQQATHATERLGSLSNGDDSKKNDFKLVILGGGGVGKTAWIERVPRAKIFRTRANLPQALHGTYTDQFDPTIHDTYYHSLSVRGHACALEIHDISGLDLYDNYTLVRSADALVLAYSVTDKESMWTIWDWAAKGVMDGIPSALIGTKLDMRHIRQISVHEGSLSARQLGAEFFSEVSAKEGTAVDDILPKLTALLMTEIWGEAAGAARVRKSLASKRDTWLKERRPMKTVHLAQKTSGATLVKLPAICKIESEYLVRQFDYALF</sequence>
<dbReference type="InterPro" id="IPR020849">
    <property type="entry name" value="Small_GTPase_Ras-type"/>
</dbReference>
<evidence type="ECO:0000313" key="4">
    <source>
        <dbReference type="Proteomes" id="UP001358417"/>
    </source>
</evidence>
<gene>
    <name evidence="3" type="ORF">LTR84_012445</name>
</gene>
<dbReference type="GO" id="GO:0005525">
    <property type="term" value="F:GTP binding"/>
    <property type="evidence" value="ECO:0007669"/>
    <property type="project" value="UniProtKB-KW"/>
</dbReference>
<dbReference type="AlphaFoldDB" id="A0AAV9MR83"/>
<dbReference type="GO" id="GO:0007165">
    <property type="term" value="P:signal transduction"/>
    <property type="evidence" value="ECO:0007669"/>
    <property type="project" value="InterPro"/>
</dbReference>
<dbReference type="SMART" id="SM00175">
    <property type="entry name" value="RAB"/>
    <property type="match status" value="1"/>
</dbReference>
<dbReference type="RefSeq" id="XP_064699746.1">
    <property type="nucleotide sequence ID" value="XM_064855966.1"/>
</dbReference>
<dbReference type="PRINTS" id="PR00449">
    <property type="entry name" value="RASTRNSFRMNG"/>
</dbReference>
<dbReference type="PROSITE" id="PS51419">
    <property type="entry name" value="RAB"/>
    <property type="match status" value="1"/>
</dbReference>